<feature type="signal peptide" evidence="2">
    <location>
        <begin position="1"/>
        <end position="24"/>
    </location>
</feature>
<feature type="chain" id="PRO_5045082970" evidence="2">
    <location>
        <begin position="25"/>
        <end position="143"/>
    </location>
</feature>
<dbReference type="EMBL" id="WHPN01000430">
    <property type="protein sequence ID" value="KAF4405056.1"/>
    <property type="molecule type" value="Genomic_DNA"/>
</dbReference>
<feature type="compositionally biased region" description="Low complexity" evidence="1">
    <location>
        <begin position="40"/>
        <end position="54"/>
    </location>
</feature>
<organism evidence="3 4">
    <name type="scientific">Streptomyces lycii</name>
    <dbReference type="NCBI Taxonomy" id="2654337"/>
    <lineage>
        <taxon>Bacteria</taxon>
        <taxon>Bacillati</taxon>
        <taxon>Actinomycetota</taxon>
        <taxon>Actinomycetes</taxon>
        <taxon>Kitasatosporales</taxon>
        <taxon>Streptomycetaceae</taxon>
        <taxon>Streptomyces</taxon>
    </lineage>
</organism>
<dbReference type="RefSeq" id="WP_098754490.1">
    <property type="nucleotide sequence ID" value="NZ_WHPN01000430.1"/>
</dbReference>
<accession>A0ABQ7F8K1</accession>
<keyword evidence="2" id="KW-0732">Signal</keyword>
<evidence type="ECO:0000256" key="2">
    <source>
        <dbReference type="SAM" id="SignalP"/>
    </source>
</evidence>
<keyword evidence="4" id="KW-1185">Reference proteome</keyword>
<gene>
    <name evidence="3" type="ORF">GCU69_32430</name>
</gene>
<sequence length="143" mass="14170">MTRYLSVAAAAGVIAVVLYGATMASDDDPAAGEGAGFRGPSSSESSASAPASPAAGLPAFAYGEKAAERTIDSPRVGICYPFDGPVATAFRNDTDLSAQLYPTADCDGEPGVLVSPGSERAGTAAGRGVVFVVPVEQAGGPED</sequence>
<reference evidence="3 4" key="1">
    <citation type="submission" date="2019-10" db="EMBL/GenBank/DDBJ databases">
        <title>Streptomyces tenebrisbrunneis sp.nov., an endogenous actinomycete isolated from of Lycium ruthenicum.</title>
        <authorList>
            <person name="Ma L."/>
        </authorList>
    </citation>
    <scope>NUCLEOTIDE SEQUENCE [LARGE SCALE GENOMIC DNA]</scope>
    <source>
        <strain evidence="3 4">TRM 66187</strain>
    </source>
</reference>
<dbReference type="Proteomes" id="UP000621266">
    <property type="component" value="Unassembled WGS sequence"/>
</dbReference>
<evidence type="ECO:0000313" key="4">
    <source>
        <dbReference type="Proteomes" id="UP000621266"/>
    </source>
</evidence>
<proteinExistence type="predicted"/>
<name>A0ABQ7F8K1_9ACTN</name>
<comment type="caution">
    <text evidence="3">The sequence shown here is derived from an EMBL/GenBank/DDBJ whole genome shotgun (WGS) entry which is preliminary data.</text>
</comment>
<feature type="region of interest" description="Disordered" evidence="1">
    <location>
        <begin position="29"/>
        <end position="54"/>
    </location>
</feature>
<evidence type="ECO:0000313" key="3">
    <source>
        <dbReference type="EMBL" id="KAF4405056.1"/>
    </source>
</evidence>
<protein>
    <submittedName>
        <fullName evidence="3">Uncharacterized protein</fullName>
    </submittedName>
</protein>
<evidence type="ECO:0000256" key="1">
    <source>
        <dbReference type="SAM" id="MobiDB-lite"/>
    </source>
</evidence>